<reference evidence="2" key="1">
    <citation type="journal article" date="2021" name="J Fungi (Basel)">
        <title>Virulence traits and population genomics of the black yeast Aureobasidium melanogenum.</title>
        <authorList>
            <person name="Cernosa A."/>
            <person name="Sun X."/>
            <person name="Gostincar C."/>
            <person name="Fang C."/>
            <person name="Gunde-Cimerman N."/>
            <person name="Song Z."/>
        </authorList>
    </citation>
    <scope>NUCLEOTIDE SEQUENCE</scope>
    <source>
        <strain evidence="2">EXF-9298</strain>
    </source>
</reference>
<feature type="non-terminal residue" evidence="2">
    <location>
        <position position="1"/>
    </location>
</feature>
<evidence type="ECO:0000313" key="2">
    <source>
        <dbReference type="EMBL" id="KAG9922582.1"/>
    </source>
</evidence>
<keyword evidence="3" id="KW-1185">Reference proteome</keyword>
<feature type="compositionally biased region" description="Basic and acidic residues" evidence="1">
    <location>
        <begin position="83"/>
        <end position="96"/>
    </location>
</feature>
<proteinExistence type="predicted"/>
<evidence type="ECO:0000256" key="1">
    <source>
        <dbReference type="SAM" id="MobiDB-lite"/>
    </source>
</evidence>
<sequence>KVGKEVKDIIWATASEAARMQCRTPVGCEDKPEVQEKANSDLVDSFHDEKNSREMGVDVRKANANENPGPVSPTQVDTTAGEWSKDLRHDRDEAKKNAHKQH</sequence>
<reference evidence="2" key="2">
    <citation type="submission" date="2021-08" db="EMBL/GenBank/DDBJ databases">
        <authorList>
            <person name="Gostincar C."/>
            <person name="Sun X."/>
            <person name="Song Z."/>
            <person name="Gunde-Cimerman N."/>
        </authorList>
    </citation>
    <scope>NUCLEOTIDE SEQUENCE</scope>
    <source>
        <strain evidence="2">EXF-9298</strain>
    </source>
</reference>
<feature type="region of interest" description="Disordered" evidence="1">
    <location>
        <begin position="27"/>
        <end position="102"/>
    </location>
</feature>
<dbReference type="AlphaFoldDB" id="A0A9P8F024"/>
<name>A0A9P8F024_AURME</name>
<organism evidence="2 3">
    <name type="scientific">Aureobasidium melanogenum</name>
    <name type="common">Aureobasidium pullulans var. melanogenum</name>
    <dbReference type="NCBI Taxonomy" id="46634"/>
    <lineage>
        <taxon>Eukaryota</taxon>
        <taxon>Fungi</taxon>
        <taxon>Dikarya</taxon>
        <taxon>Ascomycota</taxon>
        <taxon>Pezizomycotina</taxon>
        <taxon>Dothideomycetes</taxon>
        <taxon>Dothideomycetidae</taxon>
        <taxon>Dothideales</taxon>
        <taxon>Saccotheciaceae</taxon>
        <taxon>Aureobasidium</taxon>
    </lineage>
</organism>
<dbReference type="Proteomes" id="UP000729357">
    <property type="component" value="Unassembled WGS sequence"/>
</dbReference>
<dbReference type="EMBL" id="JAHFXS010008054">
    <property type="protein sequence ID" value="KAG9922582.1"/>
    <property type="molecule type" value="Genomic_DNA"/>
</dbReference>
<feature type="compositionally biased region" description="Basic and acidic residues" evidence="1">
    <location>
        <begin position="28"/>
        <end position="63"/>
    </location>
</feature>
<evidence type="ECO:0000313" key="3">
    <source>
        <dbReference type="Proteomes" id="UP000729357"/>
    </source>
</evidence>
<comment type="caution">
    <text evidence="2">The sequence shown here is derived from an EMBL/GenBank/DDBJ whole genome shotgun (WGS) entry which is preliminary data.</text>
</comment>
<accession>A0A9P8F024</accession>
<protein>
    <submittedName>
        <fullName evidence="2">Uncharacterized protein</fullName>
    </submittedName>
</protein>
<gene>
    <name evidence="2" type="ORF">KCU98_g21952</name>
</gene>
<feature type="non-terminal residue" evidence="2">
    <location>
        <position position="102"/>
    </location>
</feature>